<dbReference type="PROSITE" id="PS50835">
    <property type="entry name" value="IG_LIKE"/>
    <property type="match status" value="1"/>
</dbReference>
<organism evidence="3 4">
    <name type="scientific">Albula glossodonta</name>
    <name type="common">roundjaw bonefish</name>
    <dbReference type="NCBI Taxonomy" id="121402"/>
    <lineage>
        <taxon>Eukaryota</taxon>
        <taxon>Metazoa</taxon>
        <taxon>Chordata</taxon>
        <taxon>Craniata</taxon>
        <taxon>Vertebrata</taxon>
        <taxon>Euteleostomi</taxon>
        <taxon>Actinopterygii</taxon>
        <taxon>Neopterygii</taxon>
        <taxon>Teleostei</taxon>
        <taxon>Albuliformes</taxon>
        <taxon>Albulidae</taxon>
        <taxon>Albula</taxon>
    </lineage>
</organism>
<comment type="caution">
    <text evidence="3">The sequence shown here is derived from an EMBL/GenBank/DDBJ whole genome shotgun (WGS) entry which is preliminary data.</text>
</comment>
<dbReference type="Pfam" id="PF13927">
    <property type="entry name" value="Ig_3"/>
    <property type="match status" value="1"/>
</dbReference>
<dbReference type="SMART" id="SM00409">
    <property type="entry name" value="IG"/>
    <property type="match status" value="1"/>
</dbReference>
<keyword evidence="1" id="KW-1133">Transmembrane helix</keyword>
<dbReference type="PANTHER" id="PTHR46013">
    <property type="entry name" value="VASCULAR CELL ADHESION MOLECULE 1"/>
    <property type="match status" value="1"/>
</dbReference>
<dbReference type="InterPro" id="IPR003599">
    <property type="entry name" value="Ig_sub"/>
</dbReference>
<dbReference type="EMBL" id="JAFBMS010000144">
    <property type="protein sequence ID" value="KAG9334640.1"/>
    <property type="molecule type" value="Genomic_DNA"/>
</dbReference>
<gene>
    <name evidence="3" type="ORF">JZ751_007463</name>
</gene>
<dbReference type="Gene3D" id="2.60.40.10">
    <property type="entry name" value="Immunoglobulins"/>
    <property type="match status" value="1"/>
</dbReference>
<keyword evidence="1" id="KW-0812">Transmembrane</keyword>
<dbReference type="InterPro" id="IPR003598">
    <property type="entry name" value="Ig_sub2"/>
</dbReference>
<dbReference type="InterPro" id="IPR007110">
    <property type="entry name" value="Ig-like_dom"/>
</dbReference>
<feature type="transmembrane region" description="Helical" evidence="1">
    <location>
        <begin position="73"/>
        <end position="92"/>
    </location>
</feature>
<evidence type="ECO:0000313" key="3">
    <source>
        <dbReference type="EMBL" id="KAG9334640.1"/>
    </source>
</evidence>
<evidence type="ECO:0000313" key="4">
    <source>
        <dbReference type="Proteomes" id="UP000824540"/>
    </source>
</evidence>
<dbReference type="OrthoDB" id="8887244at2759"/>
<dbReference type="SMART" id="SM00408">
    <property type="entry name" value="IGc2"/>
    <property type="match status" value="1"/>
</dbReference>
<keyword evidence="4" id="KW-1185">Reference proteome</keyword>
<dbReference type="Proteomes" id="UP000824540">
    <property type="component" value="Unassembled WGS sequence"/>
</dbReference>
<reference evidence="3" key="1">
    <citation type="thesis" date="2021" institute="BYU ScholarsArchive" country="Provo, UT, USA">
        <title>Applications of and Algorithms for Genome Assembly and Genomic Analyses with an Emphasis on Marine Teleosts.</title>
        <authorList>
            <person name="Pickett B.D."/>
        </authorList>
    </citation>
    <scope>NUCLEOTIDE SEQUENCE</scope>
    <source>
        <strain evidence="3">HI-2016</strain>
    </source>
</reference>
<accession>A0A8T2N5F7</accession>
<sequence length="172" mass="18779">MEGDSVDLTCTTQRCSIDQSQLTWLKNGQVLPGQDSRLELNSLSYQDSGNYSCALKENPHISSNNKILLDVQLLVGVTLAVLVVALVVIVCIKREKGKAGGSAAQAQTAVDNVYASTTDLQNFQPEQQTNPVSSQEEVNYASVQFKKKKSKRSALRSEQPEEAGIIYSTLRT</sequence>
<evidence type="ECO:0000256" key="1">
    <source>
        <dbReference type="SAM" id="Phobius"/>
    </source>
</evidence>
<feature type="domain" description="Ig-like" evidence="2">
    <location>
        <begin position="1"/>
        <end position="69"/>
    </location>
</feature>
<evidence type="ECO:0000259" key="2">
    <source>
        <dbReference type="PROSITE" id="PS50835"/>
    </source>
</evidence>
<name>A0A8T2N5F7_9TELE</name>
<protein>
    <recommendedName>
        <fullName evidence="2">Ig-like domain-containing protein</fullName>
    </recommendedName>
</protein>
<dbReference type="InterPro" id="IPR013783">
    <property type="entry name" value="Ig-like_fold"/>
</dbReference>
<dbReference type="PANTHER" id="PTHR46013:SF4">
    <property type="entry name" value="B-CELL RECEPTOR CD22-RELATED"/>
    <property type="match status" value="1"/>
</dbReference>
<dbReference type="InterPro" id="IPR036179">
    <property type="entry name" value="Ig-like_dom_sf"/>
</dbReference>
<dbReference type="AlphaFoldDB" id="A0A8T2N5F7"/>
<keyword evidence="1" id="KW-0472">Membrane</keyword>
<dbReference type="SUPFAM" id="SSF48726">
    <property type="entry name" value="Immunoglobulin"/>
    <property type="match status" value="1"/>
</dbReference>
<proteinExistence type="predicted"/>